<comment type="caution">
    <text evidence="6">The sequence shown here is derived from an EMBL/GenBank/DDBJ whole genome shotgun (WGS) entry which is preliminary data.</text>
</comment>
<keyword evidence="7" id="KW-1185">Reference proteome</keyword>
<dbReference type="NCBIfam" id="NF011729">
    <property type="entry name" value="PRK15182.1"/>
    <property type="match status" value="1"/>
</dbReference>
<dbReference type="PIRSF" id="PIRSF500136">
    <property type="entry name" value="UDP_ManNAc_DH"/>
    <property type="match status" value="1"/>
</dbReference>
<dbReference type="PIRSF" id="PIRSF000124">
    <property type="entry name" value="UDPglc_GDPman_dh"/>
    <property type="match status" value="1"/>
</dbReference>
<evidence type="ECO:0000259" key="5">
    <source>
        <dbReference type="SMART" id="SM00984"/>
    </source>
</evidence>
<dbReference type="InterPro" id="IPR014027">
    <property type="entry name" value="UDP-Glc/GDP-Man_DH_C"/>
</dbReference>
<dbReference type="InterPro" id="IPR014026">
    <property type="entry name" value="UDP-Glc/GDP-Man_DH_dimer"/>
</dbReference>
<dbReference type="InterPro" id="IPR008927">
    <property type="entry name" value="6-PGluconate_DH-like_C_sf"/>
</dbReference>
<protein>
    <submittedName>
        <fullName evidence="6">Vi polysaccharide biosynthesis protein VipA/TviB</fullName>
    </submittedName>
</protein>
<evidence type="ECO:0000256" key="4">
    <source>
        <dbReference type="PIRNR" id="PIRNR000124"/>
    </source>
</evidence>
<dbReference type="SUPFAM" id="SSF48179">
    <property type="entry name" value="6-phosphogluconate dehydrogenase C-terminal domain-like"/>
    <property type="match status" value="1"/>
</dbReference>
<dbReference type="InterPro" id="IPR028359">
    <property type="entry name" value="UDP_ManNAc/GlcNAc_DH"/>
</dbReference>
<sequence length="424" mass="47140">MDLNKAKIGVIGLGYVGLPLAVEFGKRYQTLGFDINHNRVNELMVGTDSTLEVSSEELKDAPLLNYSHTVEDLKSCNIYIVTVPTPIDKHKQPDLTPLIKASEMLGKVVKKGDVIIYESTVYPGATEEDCIPVVERVSGLTFNKDFFAGYSPERINPGDKEHRVTNILKVTAGSTPEIAEYVDALYKSIITAGTHKASSIKVAEAAKVIENTQRDVNIALINELSVIFNKLNIDTLEVLEAAGTKWNFLPFRPGLVGGHCIGVDPYYLTHKAQSVGYHPEMILAGRRLNDGMGKHVVSELVKKMLKKRIQVEGANVLVMGLTFKENCPDLRNTKVVDIVRELKEYNINVDIVDPWCSNEEAEHEYGLTLMAEQKSDSYDAIVLAVGHNEFKEMGAEKIRALGKELHVLYDLKYVLPKEAVDMRL</sequence>
<proteinExistence type="inferred from homology"/>
<accession>A0A2A5JW36</accession>
<dbReference type="SMART" id="SM00984">
    <property type="entry name" value="UDPG_MGDP_dh_C"/>
    <property type="match status" value="1"/>
</dbReference>
<dbReference type="InterPro" id="IPR001732">
    <property type="entry name" value="UDP-Glc/GDP-Man_DH_N"/>
</dbReference>
<evidence type="ECO:0000256" key="3">
    <source>
        <dbReference type="ARBA" id="ARBA00023027"/>
    </source>
</evidence>
<dbReference type="Proteomes" id="UP000228621">
    <property type="component" value="Unassembled WGS sequence"/>
</dbReference>
<dbReference type="InterPro" id="IPR036220">
    <property type="entry name" value="UDP-Glc/GDP-Man_DH_C_sf"/>
</dbReference>
<dbReference type="NCBIfam" id="TIGR03026">
    <property type="entry name" value="NDP-sugDHase"/>
    <property type="match status" value="1"/>
</dbReference>
<dbReference type="PANTHER" id="PTHR43491">
    <property type="entry name" value="UDP-N-ACETYL-D-MANNOSAMINE DEHYDROGENASE"/>
    <property type="match status" value="1"/>
</dbReference>
<dbReference type="AlphaFoldDB" id="A0A2A5JW36"/>
<evidence type="ECO:0000313" key="6">
    <source>
        <dbReference type="EMBL" id="PCK33618.1"/>
    </source>
</evidence>
<dbReference type="GO" id="GO:0016628">
    <property type="term" value="F:oxidoreductase activity, acting on the CH-CH group of donors, NAD or NADP as acceptor"/>
    <property type="evidence" value="ECO:0007669"/>
    <property type="project" value="InterPro"/>
</dbReference>
<dbReference type="Pfam" id="PF03721">
    <property type="entry name" value="UDPG_MGDP_dh_N"/>
    <property type="match status" value="1"/>
</dbReference>
<dbReference type="SUPFAM" id="SSF51735">
    <property type="entry name" value="NAD(P)-binding Rossmann-fold domains"/>
    <property type="match status" value="1"/>
</dbReference>
<dbReference type="OrthoDB" id="9803238at2"/>
<name>A0A2A5JW36_PSEO7</name>
<dbReference type="EMBL" id="NKHF01000004">
    <property type="protein sequence ID" value="PCK33618.1"/>
    <property type="molecule type" value="Genomic_DNA"/>
</dbReference>
<dbReference type="PANTHER" id="PTHR43491:SF2">
    <property type="entry name" value="UDP-N-ACETYL-D-MANNOSAMINE DEHYDROGENASE"/>
    <property type="match status" value="1"/>
</dbReference>
<feature type="domain" description="UDP-glucose/GDP-mannose dehydrogenase C-terminal" evidence="5">
    <location>
        <begin position="317"/>
        <end position="417"/>
    </location>
</feature>
<comment type="similarity">
    <text evidence="1 4">Belongs to the UDP-glucose/GDP-mannose dehydrogenase family.</text>
</comment>
<evidence type="ECO:0000256" key="1">
    <source>
        <dbReference type="ARBA" id="ARBA00006601"/>
    </source>
</evidence>
<dbReference type="Pfam" id="PF00984">
    <property type="entry name" value="UDPG_MGDP_dh"/>
    <property type="match status" value="1"/>
</dbReference>
<evidence type="ECO:0000313" key="7">
    <source>
        <dbReference type="Proteomes" id="UP000228621"/>
    </source>
</evidence>
<organism evidence="6 7">
    <name type="scientific">Pseudoalteromonas piscicida</name>
    <dbReference type="NCBI Taxonomy" id="43662"/>
    <lineage>
        <taxon>Bacteria</taxon>
        <taxon>Pseudomonadati</taxon>
        <taxon>Pseudomonadota</taxon>
        <taxon>Gammaproteobacteria</taxon>
        <taxon>Alteromonadales</taxon>
        <taxon>Pseudoalteromonadaceae</taxon>
        <taxon>Pseudoalteromonas</taxon>
    </lineage>
</organism>
<dbReference type="Pfam" id="PF03720">
    <property type="entry name" value="UDPG_MGDP_dh_C"/>
    <property type="match status" value="1"/>
</dbReference>
<reference evidence="7" key="1">
    <citation type="journal article" date="2019" name="Genome Announc.">
        <title>Draft Genome Sequence of Pseudoalteromonas piscicida Strain 36Y ROTHPW, an Hypersaline Seawater Isolate from the South Coast of Sonora, Mexico.</title>
        <authorList>
            <person name="Sanchez-Diaz R."/>
            <person name="Molina-Garza Z.J."/>
            <person name="Cruz-Suarez L.E."/>
            <person name="Selvin J."/>
            <person name="Kiran G.S."/>
            <person name="Ibarra-Gamez J.C."/>
            <person name="Gomez-Gil B."/>
            <person name="Galaviz-Silva L."/>
        </authorList>
    </citation>
    <scope>NUCLEOTIDE SEQUENCE [LARGE SCALE GENOMIC DNA]</scope>
    <source>
        <strain evidence="7">36Y_RITHPW</strain>
    </source>
</reference>
<evidence type="ECO:0000256" key="2">
    <source>
        <dbReference type="ARBA" id="ARBA00023002"/>
    </source>
</evidence>
<dbReference type="GO" id="GO:0016616">
    <property type="term" value="F:oxidoreductase activity, acting on the CH-OH group of donors, NAD or NADP as acceptor"/>
    <property type="evidence" value="ECO:0007669"/>
    <property type="project" value="InterPro"/>
</dbReference>
<keyword evidence="2" id="KW-0560">Oxidoreductase</keyword>
<gene>
    <name evidence="6" type="ORF">CEX98_00955</name>
</gene>
<dbReference type="InterPro" id="IPR017476">
    <property type="entry name" value="UDP-Glc/GDP-Man"/>
</dbReference>
<keyword evidence="3" id="KW-0520">NAD</keyword>
<dbReference type="Gene3D" id="3.40.50.720">
    <property type="entry name" value="NAD(P)-binding Rossmann-like Domain"/>
    <property type="match status" value="2"/>
</dbReference>
<dbReference type="GO" id="GO:0051287">
    <property type="term" value="F:NAD binding"/>
    <property type="evidence" value="ECO:0007669"/>
    <property type="project" value="InterPro"/>
</dbReference>
<dbReference type="SUPFAM" id="SSF52413">
    <property type="entry name" value="UDP-glucose/GDP-mannose dehydrogenase C-terminal domain"/>
    <property type="match status" value="1"/>
</dbReference>
<dbReference type="RefSeq" id="WP_099640271.1">
    <property type="nucleotide sequence ID" value="NZ_NKHF01000004.1"/>
</dbReference>
<dbReference type="InterPro" id="IPR036291">
    <property type="entry name" value="NAD(P)-bd_dom_sf"/>
</dbReference>
<dbReference type="GO" id="GO:0000271">
    <property type="term" value="P:polysaccharide biosynthetic process"/>
    <property type="evidence" value="ECO:0007669"/>
    <property type="project" value="InterPro"/>
</dbReference>